<reference evidence="3 4" key="1">
    <citation type="submission" date="2015-12" db="EMBL/GenBank/DDBJ databases">
        <title>The genome of Folsomia candida.</title>
        <authorList>
            <person name="Faddeeva A."/>
            <person name="Derks M.F."/>
            <person name="Anvar Y."/>
            <person name="Smit S."/>
            <person name="Van Straalen N."/>
            <person name="Roelofs D."/>
        </authorList>
    </citation>
    <scope>NUCLEOTIDE SEQUENCE [LARGE SCALE GENOMIC DNA]</scope>
    <source>
        <strain evidence="3 4">VU population</strain>
        <tissue evidence="3">Whole body</tissue>
    </source>
</reference>
<accession>A0A226DG73</accession>
<name>A0A226DG73_FOLCA</name>
<evidence type="ECO:0000256" key="1">
    <source>
        <dbReference type="SAM" id="MobiDB-lite"/>
    </source>
</evidence>
<proteinExistence type="predicted"/>
<keyword evidence="2" id="KW-0732">Signal</keyword>
<keyword evidence="4" id="KW-1185">Reference proteome</keyword>
<feature type="signal peptide" evidence="2">
    <location>
        <begin position="1"/>
        <end position="18"/>
    </location>
</feature>
<dbReference type="Proteomes" id="UP000198287">
    <property type="component" value="Unassembled WGS sequence"/>
</dbReference>
<evidence type="ECO:0000256" key="2">
    <source>
        <dbReference type="SAM" id="SignalP"/>
    </source>
</evidence>
<feature type="region of interest" description="Disordered" evidence="1">
    <location>
        <begin position="128"/>
        <end position="178"/>
    </location>
</feature>
<feature type="chain" id="PRO_5012104199" evidence="2">
    <location>
        <begin position="19"/>
        <end position="194"/>
    </location>
</feature>
<feature type="compositionally biased region" description="Basic and acidic residues" evidence="1">
    <location>
        <begin position="164"/>
        <end position="178"/>
    </location>
</feature>
<feature type="compositionally biased region" description="Basic and acidic residues" evidence="1">
    <location>
        <begin position="128"/>
        <end position="155"/>
    </location>
</feature>
<dbReference type="InterPro" id="IPR014756">
    <property type="entry name" value="Ig_E-set"/>
</dbReference>
<dbReference type="Gene3D" id="2.60.40.770">
    <property type="match status" value="1"/>
</dbReference>
<comment type="caution">
    <text evidence="3">The sequence shown here is derived from an EMBL/GenBank/DDBJ whole genome shotgun (WGS) entry which is preliminary data.</text>
</comment>
<dbReference type="EMBL" id="LNIX01000019">
    <property type="protein sequence ID" value="OXA44542.1"/>
    <property type="molecule type" value="Genomic_DNA"/>
</dbReference>
<dbReference type="AlphaFoldDB" id="A0A226DG73"/>
<evidence type="ECO:0000313" key="4">
    <source>
        <dbReference type="Proteomes" id="UP000198287"/>
    </source>
</evidence>
<sequence>MNPSIFLVFLFISLSAGGVVNHTPCGGEGTFTEIRVDTCSGDVCALSPGTLYDVEADFIAHHAASGLTLRVTANSTNPLGQQDVILDQELPNSAVTAGKVYTIRFDANPPVHLSGQAFAVKIEVGHVHTEEEDAHNHEECHAGHTHDDHESHDHGDDDDEDDHDHEGHVHGEDDEHDHCAHATDDCAVIVVTIN</sequence>
<protein>
    <submittedName>
        <fullName evidence="3">Mite group 2 allergen Lep d 2</fullName>
    </submittedName>
</protein>
<dbReference type="SUPFAM" id="SSF81296">
    <property type="entry name" value="E set domains"/>
    <property type="match status" value="1"/>
</dbReference>
<gene>
    <name evidence="3" type="ORF">Fcan01_20651</name>
</gene>
<organism evidence="3 4">
    <name type="scientific">Folsomia candida</name>
    <name type="common">Springtail</name>
    <dbReference type="NCBI Taxonomy" id="158441"/>
    <lineage>
        <taxon>Eukaryota</taxon>
        <taxon>Metazoa</taxon>
        <taxon>Ecdysozoa</taxon>
        <taxon>Arthropoda</taxon>
        <taxon>Hexapoda</taxon>
        <taxon>Collembola</taxon>
        <taxon>Entomobryomorpha</taxon>
        <taxon>Isotomoidea</taxon>
        <taxon>Isotomidae</taxon>
        <taxon>Proisotominae</taxon>
        <taxon>Folsomia</taxon>
    </lineage>
</organism>
<evidence type="ECO:0000313" key="3">
    <source>
        <dbReference type="EMBL" id="OXA44542.1"/>
    </source>
</evidence>